<keyword evidence="6" id="KW-0539">Nucleus</keyword>
<feature type="compositionally biased region" description="Low complexity" evidence="8">
    <location>
        <begin position="24"/>
        <end position="33"/>
    </location>
</feature>
<dbReference type="AlphaFoldDB" id="A0AAD7JLK1"/>
<evidence type="ECO:0000256" key="6">
    <source>
        <dbReference type="ARBA" id="ARBA00023242"/>
    </source>
</evidence>
<evidence type="ECO:0000313" key="11">
    <source>
        <dbReference type="Proteomes" id="UP001215598"/>
    </source>
</evidence>
<keyword evidence="11" id="KW-1185">Reference proteome</keyword>
<keyword evidence="4 7" id="KW-0863">Zinc-finger</keyword>
<dbReference type="EMBL" id="JARKIB010000022">
    <property type="protein sequence ID" value="KAJ7767124.1"/>
    <property type="molecule type" value="Genomic_DNA"/>
</dbReference>
<feature type="domain" description="C2H2-type" evidence="9">
    <location>
        <begin position="184"/>
        <end position="219"/>
    </location>
</feature>
<dbReference type="InterPro" id="IPR036236">
    <property type="entry name" value="Znf_C2H2_sf"/>
</dbReference>
<dbReference type="GO" id="GO:0005634">
    <property type="term" value="C:nucleus"/>
    <property type="evidence" value="ECO:0007669"/>
    <property type="project" value="UniProtKB-SubCell"/>
</dbReference>
<keyword evidence="5" id="KW-0862">Zinc</keyword>
<evidence type="ECO:0000256" key="2">
    <source>
        <dbReference type="ARBA" id="ARBA00022723"/>
    </source>
</evidence>
<gene>
    <name evidence="10" type="ORF">B0H16DRAFT_351354</name>
</gene>
<feature type="region of interest" description="Disordered" evidence="8">
    <location>
        <begin position="22"/>
        <end position="55"/>
    </location>
</feature>
<protein>
    <recommendedName>
        <fullName evidence="9">C2H2-type domain-containing protein</fullName>
    </recommendedName>
</protein>
<name>A0AAD7JLK1_9AGAR</name>
<dbReference type="SUPFAM" id="SSF57667">
    <property type="entry name" value="beta-beta-alpha zinc fingers"/>
    <property type="match status" value="1"/>
</dbReference>
<sequence>MVPTPWDAGLLNVPGPMYREWHGSSFSGSETSSNAPHSPNPQWDHPSPSVGSDHGVEVNLSSQRWTTDSSGRPEHPDNNDQFDEMIRQFQLSDAFSPREASTWRHSSQGRHDISVPDLSPQDILPHDEHQPGFRRVVATPATRRAAKFRRKKAASFVCMVCGADFTANHNLKNHLNSHRSIKGFRCDQCAQCFGTAHVLRRHLKKCKKRLQGMHSTTRAQSVCNTDYY</sequence>
<dbReference type="InterPro" id="IPR050331">
    <property type="entry name" value="Zinc_finger"/>
</dbReference>
<evidence type="ECO:0000256" key="8">
    <source>
        <dbReference type="SAM" id="MobiDB-lite"/>
    </source>
</evidence>
<dbReference type="Proteomes" id="UP001215598">
    <property type="component" value="Unassembled WGS sequence"/>
</dbReference>
<evidence type="ECO:0000259" key="9">
    <source>
        <dbReference type="PROSITE" id="PS50157"/>
    </source>
</evidence>
<comment type="caution">
    <text evidence="10">The sequence shown here is derived from an EMBL/GenBank/DDBJ whole genome shotgun (WGS) entry which is preliminary data.</text>
</comment>
<evidence type="ECO:0000256" key="1">
    <source>
        <dbReference type="ARBA" id="ARBA00004123"/>
    </source>
</evidence>
<dbReference type="GO" id="GO:0010468">
    <property type="term" value="P:regulation of gene expression"/>
    <property type="evidence" value="ECO:0007669"/>
    <property type="project" value="TreeGrafter"/>
</dbReference>
<evidence type="ECO:0000256" key="3">
    <source>
        <dbReference type="ARBA" id="ARBA00022737"/>
    </source>
</evidence>
<dbReference type="PANTHER" id="PTHR16515:SF66">
    <property type="entry name" value="C2H2-TYPE DOMAIN-CONTAINING PROTEIN"/>
    <property type="match status" value="1"/>
</dbReference>
<dbReference type="SMART" id="SM00355">
    <property type="entry name" value="ZnF_C2H2"/>
    <property type="match status" value="2"/>
</dbReference>
<proteinExistence type="predicted"/>
<dbReference type="InterPro" id="IPR013087">
    <property type="entry name" value="Znf_C2H2_type"/>
</dbReference>
<comment type="subcellular location">
    <subcellularLocation>
        <location evidence="1">Nucleus</location>
    </subcellularLocation>
</comment>
<accession>A0AAD7JLK1</accession>
<organism evidence="10 11">
    <name type="scientific">Mycena metata</name>
    <dbReference type="NCBI Taxonomy" id="1033252"/>
    <lineage>
        <taxon>Eukaryota</taxon>
        <taxon>Fungi</taxon>
        <taxon>Dikarya</taxon>
        <taxon>Basidiomycota</taxon>
        <taxon>Agaricomycotina</taxon>
        <taxon>Agaricomycetes</taxon>
        <taxon>Agaricomycetidae</taxon>
        <taxon>Agaricales</taxon>
        <taxon>Marasmiineae</taxon>
        <taxon>Mycenaceae</taxon>
        <taxon>Mycena</taxon>
    </lineage>
</organism>
<evidence type="ECO:0000256" key="4">
    <source>
        <dbReference type="ARBA" id="ARBA00022771"/>
    </source>
</evidence>
<dbReference type="PROSITE" id="PS50157">
    <property type="entry name" value="ZINC_FINGER_C2H2_2"/>
    <property type="match status" value="2"/>
</dbReference>
<keyword evidence="3" id="KW-0677">Repeat</keyword>
<evidence type="ECO:0000313" key="10">
    <source>
        <dbReference type="EMBL" id="KAJ7767124.1"/>
    </source>
</evidence>
<dbReference type="Gene3D" id="3.30.160.60">
    <property type="entry name" value="Classic Zinc Finger"/>
    <property type="match status" value="1"/>
</dbReference>
<dbReference type="GO" id="GO:0008270">
    <property type="term" value="F:zinc ion binding"/>
    <property type="evidence" value="ECO:0007669"/>
    <property type="project" value="UniProtKB-KW"/>
</dbReference>
<evidence type="ECO:0000256" key="7">
    <source>
        <dbReference type="PROSITE-ProRule" id="PRU00042"/>
    </source>
</evidence>
<dbReference type="PROSITE" id="PS00028">
    <property type="entry name" value="ZINC_FINGER_C2H2_1"/>
    <property type="match status" value="1"/>
</dbReference>
<dbReference type="PANTHER" id="PTHR16515">
    <property type="entry name" value="PR DOMAIN ZINC FINGER PROTEIN"/>
    <property type="match status" value="1"/>
</dbReference>
<dbReference type="Pfam" id="PF00096">
    <property type="entry name" value="zf-C2H2"/>
    <property type="match status" value="1"/>
</dbReference>
<evidence type="ECO:0000256" key="5">
    <source>
        <dbReference type="ARBA" id="ARBA00022833"/>
    </source>
</evidence>
<reference evidence="10" key="1">
    <citation type="submission" date="2023-03" db="EMBL/GenBank/DDBJ databases">
        <title>Massive genome expansion in bonnet fungi (Mycena s.s.) driven by repeated elements and novel gene families across ecological guilds.</title>
        <authorList>
            <consortium name="Lawrence Berkeley National Laboratory"/>
            <person name="Harder C.B."/>
            <person name="Miyauchi S."/>
            <person name="Viragh M."/>
            <person name="Kuo A."/>
            <person name="Thoen E."/>
            <person name="Andreopoulos B."/>
            <person name="Lu D."/>
            <person name="Skrede I."/>
            <person name="Drula E."/>
            <person name="Henrissat B."/>
            <person name="Morin E."/>
            <person name="Kohler A."/>
            <person name="Barry K."/>
            <person name="LaButti K."/>
            <person name="Morin E."/>
            <person name="Salamov A."/>
            <person name="Lipzen A."/>
            <person name="Mereny Z."/>
            <person name="Hegedus B."/>
            <person name="Baldrian P."/>
            <person name="Stursova M."/>
            <person name="Weitz H."/>
            <person name="Taylor A."/>
            <person name="Grigoriev I.V."/>
            <person name="Nagy L.G."/>
            <person name="Martin F."/>
            <person name="Kauserud H."/>
        </authorList>
    </citation>
    <scope>NUCLEOTIDE SEQUENCE</scope>
    <source>
        <strain evidence="10">CBHHK182m</strain>
    </source>
</reference>
<feature type="domain" description="C2H2-type" evidence="9">
    <location>
        <begin position="156"/>
        <end position="183"/>
    </location>
</feature>
<keyword evidence="2" id="KW-0479">Metal-binding</keyword>